<dbReference type="EMBL" id="JAGFBS010000004">
    <property type="protein sequence ID" value="KAG6379986.1"/>
    <property type="molecule type" value="Genomic_DNA"/>
</dbReference>
<feature type="compositionally biased region" description="Polar residues" evidence="1">
    <location>
        <begin position="190"/>
        <end position="200"/>
    </location>
</feature>
<evidence type="ECO:0000313" key="4">
    <source>
        <dbReference type="Proteomes" id="UP000683000"/>
    </source>
</evidence>
<gene>
    <name evidence="3" type="ORF">JVT61DRAFT_10560</name>
</gene>
<sequence length="256" mass="29069">MFRSSHDLTLVLAGSPTPPPLRTILANLPATHTRFFNMLDAELEKVESFYAEREKEINERAKQIREQVNELGIHREMFHVELDQERAFCCPICILIIDAVVRSARDTQRFISSWRGRHMHLFLVLKILGHRGIVDTCNLRTHATEHPRQSGDNSVPSGKEVMTKSDDENDPDSSSKSNAAPSPNALDDSGSPSKRSNSLMRLTFGGPRHPVNHNGYRHAKRRLRKAVVEYYQYGRIFVRKLAIAAAVLTRYSNAKI</sequence>
<dbReference type="Pfam" id="PF03105">
    <property type="entry name" value="SPX"/>
    <property type="match status" value="1"/>
</dbReference>
<dbReference type="InterPro" id="IPR004331">
    <property type="entry name" value="SPX_dom"/>
</dbReference>
<dbReference type="Proteomes" id="UP000683000">
    <property type="component" value="Unassembled WGS sequence"/>
</dbReference>
<accession>A0A8I3AF19</accession>
<evidence type="ECO:0000259" key="2">
    <source>
        <dbReference type="PROSITE" id="PS51382"/>
    </source>
</evidence>
<proteinExistence type="predicted"/>
<organism evidence="3 4">
    <name type="scientific">Boletus reticuloceps</name>
    <dbReference type="NCBI Taxonomy" id="495285"/>
    <lineage>
        <taxon>Eukaryota</taxon>
        <taxon>Fungi</taxon>
        <taxon>Dikarya</taxon>
        <taxon>Basidiomycota</taxon>
        <taxon>Agaricomycotina</taxon>
        <taxon>Agaricomycetes</taxon>
        <taxon>Agaricomycetidae</taxon>
        <taxon>Boletales</taxon>
        <taxon>Boletineae</taxon>
        <taxon>Boletaceae</taxon>
        <taxon>Boletoideae</taxon>
        <taxon>Boletus</taxon>
    </lineage>
</organism>
<evidence type="ECO:0000313" key="3">
    <source>
        <dbReference type="EMBL" id="KAG6379986.1"/>
    </source>
</evidence>
<feature type="compositionally biased region" description="Low complexity" evidence="1">
    <location>
        <begin position="172"/>
        <end position="185"/>
    </location>
</feature>
<keyword evidence="4" id="KW-1185">Reference proteome</keyword>
<dbReference type="PROSITE" id="PS51382">
    <property type="entry name" value="SPX"/>
    <property type="match status" value="1"/>
</dbReference>
<name>A0A8I3AF19_9AGAM</name>
<feature type="region of interest" description="Disordered" evidence="1">
    <location>
        <begin position="143"/>
        <end position="214"/>
    </location>
</feature>
<protein>
    <recommendedName>
        <fullName evidence="2">SPX domain-containing protein</fullName>
    </recommendedName>
</protein>
<reference evidence="3" key="1">
    <citation type="submission" date="2021-03" db="EMBL/GenBank/DDBJ databases">
        <title>Evolutionary innovations through gain and loss of genes in the ectomycorrhizal Boletales.</title>
        <authorList>
            <person name="Wu G."/>
            <person name="Miyauchi S."/>
            <person name="Morin E."/>
            <person name="Yang Z.-L."/>
            <person name="Xu J."/>
            <person name="Martin F.M."/>
        </authorList>
    </citation>
    <scope>NUCLEOTIDE SEQUENCE</scope>
    <source>
        <strain evidence="3">BR01</strain>
    </source>
</reference>
<dbReference type="AlphaFoldDB" id="A0A8I3AF19"/>
<dbReference type="OrthoDB" id="2692255at2759"/>
<feature type="domain" description="SPX" evidence="2">
    <location>
        <begin position="1"/>
        <end position="256"/>
    </location>
</feature>
<comment type="caution">
    <text evidence="3">The sequence shown here is derived from an EMBL/GenBank/DDBJ whole genome shotgun (WGS) entry which is preliminary data.</text>
</comment>
<evidence type="ECO:0000256" key="1">
    <source>
        <dbReference type="SAM" id="MobiDB-lite"/>
    </source>
</evidence>